<sequence length="93" mass="10308">MQCAGLVSIALHRSTTLPCMECAYTIAIPRGGKIATSLYRFAINIHPTSATTRESLSLTKSKYLKRNPSMTQGFDKSHSLRRQLSSRATNCYP</sequence>
<evidence type="ECO:0000313" key="2">
    <source>
        <dbReference type="EMBL" id="PTB41996.1"/>
    </source>
</evidence>
<evidence type="ECO:0000313" key="3">
    <source>
        <dbReference type="Proteomes" id="UP000240493"/>
    </source>
</evidence>
<reference evidence="2 3" key="1">
    <citation type="submission" date="2016-07" db="EMBL/GenBank/DDBJ databases">
        <title>Multiple horizontal gene transfer events from other fungi enriched the ability of initially mycotrophic Trichoderma (Ascomycota) to feed on dead plant biomass.</title>
        <authorList>
            <consortium name="DOE Joint Genome Institute"/>
            <person name="Aerts A."/>
            <person name="Atanasova L."/>
            <person name="Chenthamara K."/>
            <person name="Zhang J."/>
            <person name="Grujic M."/>
            <person name="Henrissat B."/>
            <person name="Kuo A."/>
            <person name="Salamov A."/>
            <person name="Lipzen A."/>
            <person name="Labutti K."/>
            <person name="Barry K."/>
            <person name="Miao Y."/>
            <person name="Rahimi M.J."/>
            <person name="Shen Q."/>
            <person name="Grigoriev I.V."/>
            <person name="Kubicek C.P."/>
            <person name="Druzhinina I.S."/>
        </authorList>
    </citation>
    <scope>NUCLEOTIDE SEQUENCE [LARGE SCALE GENOMIC DNA]</scope>
    <source>
        <strain evidence="2 3">CBS 433.97</strain>
    </source>
</reference>
<keyword evidence="3" id="KW-1185">Reference proteome</keyword>
<feature type="region of interest" description="Disordered" evidence="1">
    <location>
        <begin position="67"/>
        <end position="93"/>
    </location>
</feature>
<proteinExistence type="predicted"/>
<organism evidence="2 3">
    <name type="scientific">Trichoderma asperellum (strain ATCC 204424 / CBS 433.97 / NBRC 101777)</name>
    <dbReference type="NCBI Taxonomy" id="1042311"/>
    <lineage>
        <taxon>Eukaryota</taxon>
        <taxon>Fungi</taxon>
        <taxon>Dikarya</taxon>
        <taxon>Ascomycota</taxon>
        <taxon>Pezizomycotina</taxon>
        <taxon>Sordariomycetes</taxon>
        <taxon>Hypocreomycetidae</taxon>
        <taxon>Hypocreales</taxon>
        <taxon>Hypocreaceae</taxon>
        <taxon>Trichoderma</taxon>
    </lineage>
</organism>
<protein>
    <submittedName>
        <fullName evidence="2">Uncharacterized protein</fullName>
    </submittedName>
</protein>
<evidence type="ECO:0000256" key="1">
    <source>
        <dbReference type="SAM" id="MobiDB-lite"/>
    </source>
</evidence>
<dbReference type="Proteomes" id="UP000240493">
    <property type="component" value="Unassembled WGS sequence"/>
</dbReference>
<dbReference type="EMBL" id="KZ679260">
    <property type="protein sequence ID" value="PTB41996.1"/>
    <property type="molecule type" value="Genomic_DNA"/>
</dbReference>
<gene>
    <name evidence="2" type="ORF">M441DRAFT_190186</name>
</gene>
<dbReference type="AlphaFoldDB" id="A0A2T3ZB22"/>
<name>A0A2T3ZB22_TRIA4</name>
<feature type="compositionally biased region" description="Polar residues" evidence="1">
    <location>
        <begin position="82"/>
        <end position="93"/>
    </location>
</feature>
<accession>A0A2T3ZB22</accession>